<dbReference type="PANTHER" id="PTHR40266:SF2">
    <property type="entry name" value="TOXIN HIGB-1"/>
    <property type="match status" value="1"/>
</dbReference>
<protein>
    <recommendedName>
        <fullName evidence="3">Proteic killer suppression protein</fullName>
    </recommendedName>
</protein>
<dbReference type="AlphaFoldDB" id="A0A172YWW4"/>
<dbReference type="KEGG" id="panr:A7J50_1341"/>
<organism evidence="1 2">
    <name type="scientific">Pseudomonas antarctica</name>
    <dbReference type="NCBI Taxonomy" id="219572"/>
    <lineage>
        <taxon>Bacteria</taxon>
        <taxon>Pseudomonadati</taxon>
        <taxon>Pseudomonadota</taxon>
        <taxon>Gammaproteobacteria</taxon>
        <taxon>Pseudomonadales</taxon>
        <taxon>Pseudomonadaceae</taxon>
        <taxon>Pseudomonas</taxon>
    </lineage>
</organism>
<evidence type="ECO:0008006" key="3">
    <source>
        <dbReference type="Google" id="ProtNLM"/>
    </source>
</evidence>
<evidence type="ECO:0000313" key="1">
    <source>
        <dbReference type="EMBL" id="ANF84775.1"/>
    </source>
</evidence>
<dbReference type="PANTHER" id="PTHR40266">
    <property type="entry name" value="TOXIN HIGB-1"/>
    <property type="match status" value="1"/>
</dbReference>
<reference evidence="1 2" key="1">
    <citation type="submission" date="2016-05" db="EMBL/GenBank/DDBJ databases">
        <title>Complete genome sequence of Pseudomonas antarctica PAMC 27494.</title>
        <authorList>
            <person name="Lee J."/>
        </authorList>
    </citation>
    <scope>NUCLEOTIDE SEQUENCE [LARGE SCALE GENOMIC DNA]</scope>
    <source>
        <strain evidence="1 2">PAMC 27494</strain>
    </source>
</reference>
<dbReference type="STRING" id="219572.A7J50_1341"/>
<dbReference type="Gene3D" id="3.30.2310.20">
    <property type="entry name" value="RelE-like"/>
    <property type="match status" value="1"/>
</dbReference>
<name>A0A172YWW4_9PSED</name>
<accession>A0A172YWW4</accession>
<gene>
    <name evidence="1" type="ORF">A7J50_1341</name>
</gene>
<evidence type="ECO:0000313" key="2">
    <source>
        <dbReference type="Proteomes" id="UP000077829"/>
    </source>
</evidence>
<sequence length="98" mass="11579">MDVEFDDDDLDRLEVEARFTAGHSQDVVRAYRRRMQQIRGFSDERDLYALKSLHCEKLKGSREGQHSIRLNLQWRLILEIRGNHPCKVIGIVEIADYH</sequence>
<dbReference type="InterPro" id="IPR035093">
    <property type="entry name" value="RelE/ParE_toxin_dom_sf"/>
</dbReference>
<dbReference type="Proteomes" id="UP000077829">
    <property type="component" value="Chromosome"/>
</dbReference>
<dbReference type="RefSeq" id="WP_064451093.1">
    <property type="nucleotide sequence ID" value="NZ_CP015600.1"/>
</dbReference>
<dbReference type="InterPro" id="IPR007711">
    <property type="entry name" value="HigB-1"/>
</dbReference>
<dbReference type="PATRIC" id="fig|219572.3.peg.1367"/>
<proteinExistence type="predicted"/>
<dbReference type="SUPFAM" id="SSF143011">
    <property type="entry name" value="RelE-like"/>
    <property type="match status" value="1"/>
</dbReference>
<dbReference type="EMBL" id="CP015600">
    <property type="protein sequence ID" value="ANF84775.1"/>
    <property type="molecule type" value="Genomic_DNA"/>
</dbReference>